<dbReference type="PANTHER" id="PTHR39150:SF1">
    <property type="entry name" value="LARGE RIBOSOMAL SUBUNIT PROTEIN ML40"/>
    <property type="match status" value="1"/>
</dbReference>
<gene>
    <name evidence="2" type="ORF">N0V93_007281</name>
</gene>
<dbReference type="PANTHER" id="PTHR39150">
    <property type="entry name" value="54S RIBOSOMAL PROTEIN L28, MITOCHONDRIAL"/>
    <property type="match status" value="1"/>
</dbReference>
<dbReference type="GO" id="GO:0032543">
    <property type="term" value="P:mitochondrial translation"/>
    <property type="evidence" value="ECO:0007669"/>
    <property type="project" value="InterPro"/>
</dbReference>
<reference evidence="2" key="1">
    <citation type="submission" date="2022-10" db="EMBL/GenBank/DDBJ databases">
        <title>Tapping the CABI collections for fungal endophytes: first genome assemblies for Collariella, Neodidymelliopsis, Ascochyta clinopodiicola, Didymella pomorum, Didymosphaeria variabile, Neocosmospora piperis and Neocucurbitaria cava.</title>
        <authorList>
            <person name="Hill R."/>
        </authorList>
    </citation>
    <scope>NUCLEOTIDE SEQUENCE</scope>
    <source>
        <strain evidence="2">IMI 355082</strain>
    </source>
</reference>
<evidence type="ECO:0000313" key="2">
    <source>
        <dbReference type="EMBL" id="KAJ4389809.1"/>
    </source>
</evidence>
<evidence type="ECO:0000313" key="3">
    <source>
        <dbReference type="Proteomes" id="UP001140453"/>
    </source>
</evidence>
<dbReference type="Proteomes" id="UP001140453">
    <property type="component" value="Unassembled WGS sequence"/>
</dbReference>
<dbReference type="AlphaFoldDB" id="A0A9W9CVJ1"/>
<name>A0A9W9CVJ1_9PEZI</name>
<dbReference type="InterPro" id="IPR042831">
    <property type="entry name" value="Ribosomal_mL40_fung"/>
</dbReference>
<organism evidence="2 3">
    <name type="scientific">Gnomoniopsis smithogilvyi</name>
    <dbReference type="NCBI Taxonomy" id="1191159"/>
    <lineage>
        <taxon>Eukaryota</taxon>
        <taxon>Fungi</taxon>
        <taxon>Dikarya</taxon>
        <taxon>Ascomycota</taxon>
        <taxon>Pezizomycotina</taxon>
        <taxon>Sordariomycetes</taxon>
        <taxon>Sordariomycetidae</taxon>
        <taxon>Diaporthales</taxon>
        <taxon>Gnomoniaceae</taxon>
        <taxon>Gnomoniopsis</taxon>
    </lineage>
</organism>
<feature type="compositionally biased region" description="Basic and acidic residues" evidence="1">
    <location>
        <begin position="58"/>
        <end position="70"/>
    </location>
</feature>
<protein>
    <submittedName>
        <fullName evidence="2">Uncharacterized protein</fullName>
    </submittedName>
</protein>
<dbReference type="Gene3D" id="6.10.250.3440">
    <property type="match status" value="1"/>
</dbReference>
<dbReference type="GO" id="GO:0005739">
    <property type="term" value="C:mitochondrion"/>
    <property type="evidence" value="ECO:0007669"/>
    <property type="project" value="GOC"/>
</dbReference>
<accession>A0A9W9CVJ1</accession>
<proteinExistence type="predicted"/>
<feature type="region of interest" description="Disordered" evidence="1">
    <location>
        <begin position="46"/>
        <end position="71"/>
    </location>
</feature>
<keyword evidence="3" id="KW-1185">Reference proteome</keyword>
<dbReference type="OrthoDB" id="2098203at2759"/>
<evidence type="ECO:0000256" key="1">
    <source>
        <dbReference type="SAM" id="MobiDB-lite"/>
    </source>
</evidence>
<sequence length="210" mass="24012">MSSIFNMRSLLGSLPTHALRPTAAPASRTILRTPCITPPACRALSTTPSLQGRIGKKAKPDKTANKKKLDPSAARALARKRKAMAQAKLDPKVAGMMHFLYAPSQIRAPLRMARNRHVRHWTIHRAWQLFRNQREKQHERELMQMQQSMSNACEALRNLEGPGSRPQGWLFRKAMQKVGVWSREAIPIEYARPMVETPGERPWNHEWKRA</sequence>
<dbReference type="EMBL" id="JAPEVB010000004">
    <property type="protein sequence ID" value="KAJ4389809.1"/>
    <property type="molecule type" value="Genomic_DNA"/>
</dbReference>
<dbReference type="GO" id="GO:0003735">
    <property type="term" value="F:structural constituent of ribosome"/>
    <property type="evidence" value="ECO:0007669"/>
    <property type="project" value="InterPro"/>
</dbReference>
<comment type="caution">
    <text evidence="2">The sequence shown here is derived from an EMBL/GenBank/DDBJ whole genome shotgun (WGS) entry which is preliminary data.</text>
</comment>